<accession>A0ABX2DN32</accession>
<dbReference type="PANTHER" id="PTHR31143">
    <property type="match status" value="1"/>
</dbReference>
<keyword evidence="3" id="KW-1185">Reference proteome</keyword>
<dbReference type="Gene3D" id="3.40.630.30">
    <property type="match status" value="1"/>
</dbReference>
<dbReference type="RefSeq" id="WP_173132860.1">
    <property type="nucleotide sequence ID" value="NZ_JABMKX010000006.1"/>
</dbReference>
<dbReference type="PROSITE" id="PS51186">
    <property type="entry name" value="GNAT"/>
    <property type="match status" value="1"/>
</dbReference>
<dbReference type="Proteomes" id="UP000711047">
    <property type="component" value="Unassembled WGS sequence"/>
</dbReference>
<sequence length="282" mass="32560">MRRTIELHASRYNEIRHLLTHKDGDFIFVFVQGVMDLNQPGRIFVNNIDQPTAGIVASRGGKYYLFGQEDDHLFNQSLIVFLANPANHANFYDLYFSSSHWLVLLDALKENTVELNRTHYIMNGDAALPVEIQEDSGEFILTRIDEQLFERYNQEMDDSYRLLWDSAETYLDKAFGYCYLNEGGFVSACNTFYVGGGYIEPDIITQKDYRNQGLAFRLCQEFIELARQRKLTTYWDCDTGNTGSNHLAGKLGMAKVGELPILWWHESKEVIAKYLASYNYTT</sequence>
<dbReference type="Pfam" id="PF12746">
    <property type="entry name" value="GNAT_acetyltran"/>
    <property type="match status" value="1"/>
</dbReference>
<evidence type="ECO:0000313" key="3">
    <source>
        <dbReference type="Proteomes" id="UP000711047"/>
    </source>
</evidence>
<comment type="caution">
    <text evidence="2">The sequence shown here is derived from an EMBL/GenBank/DDBJ whole genome shotgun (WGS) entry which is preliminary data.</text>
</comment>
<dbReference type="EMBL" id="JABMKX010000006">
    <property type="protein sequence ID" value="NQX46061.1"/>
    <property type="molecule type" value="Genomic_DNA"/>
</dbReference>
<dbReference type="CDD" id="cd04301">
    <property type="entry name" value="NAT_SF"/>
    <property type="match status" value="1"/>
</dbReference>
<organism evidence="2 3">
    <name type="scientific">Paenibacillus tritici</name>
    <dbReference type="NCBI Taxonomy" id="1873425"/>
    <lineage>
        <taxon>Bacteria</taxon>
        <taxon>Bacillati</taxon>
        <taxon>Bacillota</taxon>
        <taxon>Bacilli</taxon>
        <taxon>Bacillales</taxon>
        <taxon>Paenibacillaceae</taxon>
        <taxon>Paenibacillus</taxon>
    </lineage>
</organism>
<evidence type="ECO:0000313" key="2">
    <source>
        <dbReference type="EMBL" id="NQX46061.1"/>
    </source>
</evidence>
<dbReference type="InterPro" id="IPR000182">
    <property type="entry name" value="GNAT_dom"/>
</dbReference>
<dbReference type="InterPro" id="IPR016181">
    <property type="entry name" value="Acyl_CoA_acyltransferase"/>
</dbReference>
<dbReference type="InterPro" id="IPR027365">
    <property type="entry name" value="GNAT_acetyltra_YdfB-like"/>
</dbReference>
<feature type="domain" description="N-acetyltransferase" evidence="1">
    <location>
        <begin position="139"/>
        <end position="277"/>
    </location>
</feature>
<name>A0ABX2DN32_9BACL</name>
<protein>
    <submittedName>
        <fullName evidence="2">GNAT family N-acetyltransferase</fullName>
    </submittedName>
</protein>
<dbReference type="SUPFAM" id="SSF55729">
    <property type="entry name" value="Acyl-CoA N-acyltransferases (Nat)"/>
    <property type="match status" value="1"/>
</dbReference>
<evidence type="ECO:0000259" key="1">
    <source>
        <dbReference type="PROSITE" id="PS51186"/>
    </source>
</evidence>
<reference evidence="2 3" key="1">
    <citation type="submission" date="2020-05" db="EMBL/GenBank/DDBJ databases">
        <title>Paenibacillus glebae, sp. nov., Paenibacillus humi sp. nov., Paenibacillus pedi sp. nov., Paenibacillus terrestris sp. nov. and Paenibacillus terricola sp. nov., isolated from a forest top soil sample.</title>
        <authorList>
            <person name="Qi S."/>
            <person name="Carlier A."/>
            <person name="Cnockaert M."/>
            <person name="Vandamme P."/>
        </authorList>
    </citation>
    <scope>NUCLEOTIDE SEQUENCE [LARGE SCALE GENOMIC DNA]</scope>
    <source>
        <strain evidence="2 3">LMG 29502</strain>
    </source>
</reference>
<gene>
    <name evidence="2" type="ORF">HQN87_12030</name>
</gene>
<proteinExistence type="predicted"/>
<dbReference type="PANTHER" id="PTHR31143:SF2">
    <property type="entry name" value="FR47-LIKE DOMAIN-CONTAINING PROTEIN-RELATED"/>
    <property type="match status" value="1"/>
</dbReference>